<name>A0A1M6UES9_REIAG</name>
<dbReference type="InterPro" id="IPR024607">
    <property type="entry name" value="Sulfatase_CS"/>
</dbReference>
<dbReference type="STRING" id="156994.SAMN04488028_10788"/>
<accession>A0A1M6UES9</accession>
<feature type="region of interest" description="Disordered" evidence="5">
    <location>
        <begin position="443"/>
        <end position="474"/>
    </location>
</feature>
<gene>
    <name evidence="7" type="ORF">SAMN04488028_10788</name>
</gene>
<evidence type="ECO:0000256" key="2">
    <source>
        <dbReference type="ARBA" id="ARBA00022723"/>
    </source>
</evidence>
<dbReference type="Gene3D" id="3.40.720.10">
    <property type="entry name" value="Alkaline Phosphatase, subunit A"/>
    <property type="match status" value="1"/>
</dbReference>
<dbReference type="GO" id="GO:0004065">
    <property type="term" value="F:arylsulfatase activity"/>
    <property type="evidence" value="ECO:0007669"/>
    <property type="project" value="TreeGrafter"/>
</dbReference>
<organism evidence="7 8">
    <name type="scientific">Reichenbachiella agariperforans</name>
    <dbReference type="NCBI Taxonomy" id="156994"/>
    <lineage>
        <taxon>Bacteria</taxon>
        <taxon>Pseudomonadati</taxon>
        <taxon>Bacteroidota</taxon>
        <taxon>Cytophagia</taxon>
        <taxon>Cytophagales</taxon>
        <taxon>Reichenbachiellaceae</taxon>
        <taxon>Reichenbachiella</taxon>
    </lineage>
</organism>
<keyword evidence="4" id="KW-0106">Calcium</keyword>
<evidence type="ECO:0000313" key="7">
    <source>
        <dbReference type="EMBL" id="SHK67653.1"/>
    </source>
</evidence>
<dbReference type="InterPro" id="IPR017850">
    <property type="entry name" value="Alkaline_phosphatase_core_sf"/>
</dbReference>
<keyword evidence="2" id="KW-0479">Metal-binding</keyword>
<evidence type="ECO:0000256" key="4">
    <source>
        <dbReference type="ARBA" id="ARBA00022837"/>
    </source>
</evidence>
<dbReference type="Pfam" id="PF00884">
    <property type="entry name" value="Sulfatase"/>
    <property type="match status" value="1"/>
</dbReference>
<dbReference type="EMBL" id="FRAA01000007">
    <property type="protein sequence ID" value="SHK67653.1"/>
    <property type="molecule type" value="Genomic_DNA"/>
</dbReference>
<dbReference type="PANTHER" id="PTHR42693">
    <property type="entry name" value="ARYLSULFATASE FAMILY MEMBER"/>
    <property type="match status" value="1"/>
</dbReference>
<dbReference type="PROSITE" id="PS00149">
    <property type="entry name" value="SULFATASE_2"/>
    <property type="match status" value="1"/>
</dbReference>
<evidence type="ECO:0000259" key="6">
    <source>
        <dbReference type="Pfam" id="PF00884"/>
    </source>
</evidence>
<proteinExistence type="inferred from homology"/>
<evidence type="ECO:0000313" key="8">
    <source>
        <dbReference type="Proteomes" id="UP000184474"/>
    </source>
</evidence>
<sequence length="474" mass="52654">MSTGMIRRSILLVFLFNAILVVAATKPAKMKDRPNILIIVSDDQGWGDVGFNGGTDIPTPHLDGLAAQGVSFEAGYASHPYCSPSRAGLLSGRYQQHFGHECNIPYKTAGSEDGLPLDELLLSELLQKKGYQTCAVGKWHLGDDQKFWPPNRGFDDWYGFYGGGFNYWGDLGNKKEIQGVLRDGIPVGQDSLTYLTDDFSREAVRYIDNYAQSEDPFFMYLAYNAPHAPIQATEEYIDQVAHIEDGERAAYAAMVVGMDQGIGRVIQKLKDTGEYENTLIIFYSDNGAHIHGASSAPFRGHKGMLFEGGIRVPFLISWPKGLQGGKRFAQPISALDVFPTVLAAADIRTPKSKSLDGVDLLPYLGGQEKEAPHDALFWRYSGGAGYALRQGDYKLVMSAYKNETLLFDLSTDPYEQKDLSTRQPDKVKELMALYETWDQQNVAPKWDDPHAANVSKEEAQRQRILDRASAGEKR</sequence>
<comment type="similarity">
    <text evidence="1">Belongs to the sulfatase family.</text>
</comment>
<feature type="compositionally biased region" description="Basic and acidic residues" evidence="5">
    <location>
        <begin position="445"/>
        <end position="474"/>
    </location>
</feature>
<keyword evidence="3" id="KW-0378">Hydrolase</keyword>
<evidence type="ECO:0000256" key="1">
    <source>
        <dbReference type="ARBA" id="ARBA00008779"/>
    </source>
</evidence>
<evidence type="ECO:0000256" key="3">
    <source>
        <dbReference type="ARBA" id="ARBA00022801"/>
    </source>
</evidence>
<dbReference type="PANTHER" id="PTHR42693:SF53">
    <property type="entry name" value="ENDO-4-O-SULFATASE"/>
    <property type="match status" value="1"/>
</dbReference>
<dbReference type="InterPro" id="IPR000917">
    <property type="entry name" value="Sulfatase_N"/>
</dbReference>
<protein>
    <submittedName>
        <fullName evidence="7">Arylsulfatase A</fullName>
    </submittedName>
</protein>
<dbReference type="AlphaFoldDB" id="A0A1M6UES9"/>
<dbReference type="GO" id="GO:0046872">
    <property type="term" value="F:metal ion binding"/>
    <property type="evidence" value="ECO:0007669"/>
    <property type="project" value="UniProtKB-KW"/>
</dbReference>
<feature type="domain" description="Sulfatase N-terminal" evidence="6">
    <location>
        <begin position="34"/>
        <end position="347"/>
    </location>
</feature>
<keyword evidence="8" id="KW-1185">Reference proteome</keyword>
<evidence type="ECO:0000256" key="5">
    <source>
        <dbReference type="SAM" id="MobiDB-lite"/>
    </source>
</evidence>
<dbReference type="Proteomes" id="UP000184474">
    <property type="component" value="Unassembled WGS sequence"/>
</dbReference>
<dbReference type="InterPro" id="IPR050738">
    <property type="entry name" value="Sulfatase"/>
</dbReference>
<dbReference type="SUPFAM" id="SSF53649">
    <property type="entry name" value="Alkaline phosphatase-like"/>
    <property type="match status" value="1"/>
</dbReference>
<reference evidence="8" key="1">
    <citation type="submission" date="2016-11" db="EMBL/GenBank/DDBJ databases">
        <authorList>
            <person name="Varghese N."/>
            <person name="Submissions S."/>
        </authorList>
    </citation>
    <scope>NUCLEOTIDE SEQUENCE [LARGE SCALE GENOMIC DNA]</scope>
    <source>
        <strain evidence="8">DSM 26134</strain>
    </source>
</reference>
<dbReference type="Gene3D" id="3.30.1120.10">
    <property type="match status" value="1"/>
</dbReference>